<keyword evidence="3" id="KW-1133">Transmembrane helix</keyword>
<feature type="transmembrane region" description="Helical" evidence="3">
    <location>
        <begin position="37"/>
        <end position="58"/>
    </location>
</feature>
<reference evidence="6 7" key="1">
    <citation type="submission" date="2021-08" db="EMBL/GenBank/DDBJ databases">
        <title>Lysobacter sp. strain CJ11 Genome sequencing and assembly.</title>
        <authorList>
            <person name="Kim I."/>
        </authorList>
    </citation>
    <scope>NUCLEOTIDE SEQUENCE [LARGE SCALE GENOMIC DNA]</scope>
    <source>
        <strain evidence="6 7">CJ11</strain>
    </source>
</reference>
<dbReference type="InterPro" id="IPR058633">
    <property type="entry name" value="EmrA/FarA_HH"/>
</dbReference>
<evidence type="ECO:0000259" key="5">
    <source>
        <dbReference type="Pfam" id="PF25963"/>
    </source>
</evidence>
<dbReference type="Pfam" id="PF25885">
    <property type="entry name" value="HH_EMRA"/>
    <property type="match status" value="1"/>
</dbReference>
<evidence type="ECO:0000313" key="6">
    <source>
        <dbReference type="EMBL" id="QYR52438.1"/>
    </source>
</evidence>
<dbReference type="InterPro" id="IPR058634">
    <property type="entry name" value="AaeA-lik-b-barrel"/>
</dbReference>
<dbReference type="SUPFAM" id="SSF111369">
    <property type="entry name" value="HlyD-like secretion proteins"/>
    <property type="match status" value="2"/>
</dbReference>
<evidence type="ECO:0000259" key="4">
    <source>
        <dbReference type="Pfam" id="PF25885"/>
    </source>
</evidence>
<gene>
    <name evidence="6" type="ORF">H8L67_07475</name>
</gene>
<protein>
    <submittedName>
        <fullName evidence="6">Efflux RND transporter periplasmic adaptor subunit</fullName>
    </submittedName>
</protein>
<accession>A0ABX8WLY0</accession>
<dbReference type="Gene3D" id="2.40.50.100">
    <property type="match status" value="1"/>
</dbReference>
<name>A0ABX8WLY0_9GAMM</name>
<keyword evidence="7" id="KW-1185">Reference proteome</keyword>
<sequence length="406" mass="43210">MTSENPSTPKTDVPPTATPLPPTDLKQTPNNKKRRRALLIVALVVILAAIAWLLYHFMIGRWSESTDDAYVQGDVVSVTSQIPGTVTRITLDDGMKVEAGQPVVNLDVEDAQLAFRQAEAALGSAVRQVRGLRAAANAASVDIRAREIAVAQASADVARRRGLVASGAVSAEELAHAETALAAAQAALAASRDNAVRSRTPIDSSSIRDNPQVVAAAAQLRQAYLGVQRASIVAPVSGYVAKRTVQLGQRIAPGTPLMAIIPLNGVWVDANFKETQLKKLRLGQGVELTSELYGDDVVFHGKLASLGMGTGSAFSILPAQNASGNWIKIVQRVPVRIQLDPKELQEHPLRLGLTMSVKVNLHDKGNGLLPTTTPTQAHATTSAYDSVMARADEEIERVISENMGGR</sequence>
<dbReference type="RefSeq" id="WP_220379224.1">
    <property type="nucleotide sequence ID" value="NZ_CP080544.1"/>
</dbReference>
<dbReference type="Gene3D" id="2.40.30.170">
    <property type="match status" value="1"/>
</dbReference>
<comment type="subcellular location">
    <subcellularLocation>
        <location evidence="1">Cell envelope</location>
    </subcellularLocation>
</comment>
<dbReference type="Pfam" id="PF25963">
    <property type="entry name" value="Beta-barrel_AAEA"/>
    <property type="match status" value="1"/>
</dbReference>
<keyword evidence="3" id="KW-0472">Membrane</keyword>
<dbReference type="PANTHER" id="PTHR30386">
    <property type="entry name" value="MEMBRANE FUSION SUBUNIT OF EMRAB-TOLC MULTIDRUG EFFLUX PUMP"/>
    <property type="match status" value="1"/>
</dbReference>
<feature type="region of interest" description="Disordered" evidence="2">
    <location>
        <begin position="1"/>
        <end position="29"/>
    </location>
</feature>
<evidence type="ECO:0000256" key="2">
    <source>
        <dbReference type="SAM" id="MobiDB-lite"/>
    </source>
</evidence>
<feature type="compositionally biased region" description="Polar residues" evidence="2">
    <location>
        <begin position="1"/>
        <end position="10"/>
    </location>
</feature>
<dbReference type="Proteomes" id="UP000824755">
    <property type="component" value="Chromosome"/>
</dbReference>
<evidence type="ECO:0000256" key="1">
    <source>
        <dbReference type="ARBA" id="ARBA00004196"/>
    </source>
</evidence>
<dbReference type="PANTHER" id="PTHR30386:SF19">
    <property type="entry name" value="MULTIDRUG EXPORT PROTEIN EMRA-RELATED"/>
    <property type="match status" value="1"/>
</dbReference>
<organism evidence="6 7">
    <name type="scientific">Lysobacter soyae</name>
    <dbReference type="NCBI Taxonomy" id="2764185"/>
    <lineage>
        <taxon>Bacteria</taxon>
        <taxon>Pseudomonadati</taxon>
        <taxon>Pseudomonadota</taxon>
        <taxon>Gammaproteobacteria</taxon>
        <taxon>Lysobacterales</taxon>
        <taxon>Lysobacteraceae</taxon>
        <taxon>Lysobacter</taxon>
    </lineage>
</organism>
<dbReference type="EMBL" id="CP080544">
    <property type="protein sequence ID" value="QYR52438.1"/>
    <property type="molecule type" value="Genomic_DNA"/>
</dbReference>
<feature type="domain" description="p-hydroxybenzoic acid efflux pump subunit AaeA-like beta-barrel" evidence="5">
    <location>
        <begin position="267"/>
        <end position="359"/>
    </location>
</feature>
<dbReference type="InterPro" id="IPR050739">
    <property type="entry name" value="MFP"/>
</dbReference>
<evidence type="ECO:0000313" key="7">
    <source>
        <dbReference type="Proteomes" id="UP000824755"/>
    </source>
</evidence>
<keyword evidence="3" id="KW-0812">Transmembrane</keyword>
<proteinExistence type="predicted"/>
<evidence type="ECO:0000256" key="3">
    <source>
        <dbReference type="SAM" id="Phobius"/>
    </source>
</evidence>
<feature type="domain" description="Multidrug export protein EmrA/FarA alpha-helical hairpin" evidence="4">
    <location>
        <begin position="110"/>
        <end position="229"/>
    </location>
</feature>